<dbReference type="STRING" id="1192034.CAP_1880"/>
<accession>A0A017TC08</accession>
<proteinExistence type="predicted"/>
<evidence type="ECO:0000313" key="2">
    <source>
        <dbReference type="EMBL" id="EYF06350.1"/>
    </source>
</evidence>
<evidence type="ECO:0000313" key="3">
    <source>
        <dbReference type="Proteomes" id="UP000019678"/>
    </source>
</evidence>
<dbReference type="AlphaFoldDB" id="A0A017TC08"/>
<organism evidence="2 3">
    <name type="scientific">Chondromyces apiculatus DSM 436</name>
    <dbReference type="NCBI Taxonomy" id="1192034"/>
    <lineage>
        <taxon>Bacteria</taxon>
        <taxon>Pseudomonadati</taxon>
        <taxon>Myxococcota</taxon>
        <taxon>Polyangia</taxon>
        <taxon>Polyangiales</taxon>
        <taxon>Polyangiaceae</taxon>
        <taxon>Chondromyces</taxon>
    </lineage>
</organism>
<dbReference type="EMBL" id="ASRX01000016">
    <property type="protein sequence ID" value="EYF06350.1"/>
    <property type="molecule type" value="Genomic_DNA"/>
</dbReference>
<protein>
    <submittedName>
        <fullName evidence="2">Uncharacterized protein</fullName>
    </submittedName>
</protein>
<comment type="caution">
    <text evidence="2">The sequence shown here is derived from an EMBL/GenBank/DDBJ whole genome shotgun (WGS) entry which is preliminary data.</text>
</comment>
<feature type="region of interest" description="Disordered" evidence="1">
    <location>
        <begin position="1"/>
        <end position="38"/>
    </location>
</feature>
<name>A0A017TC08_9BACT</name>
<gene>
    <name evidence="2" type="ORF">CAP_1880</name>
</gene>
<dbReference type="Proteomes" id="UP000019678">
    <property type="component" value="Unassembled WGS sequence"/>
</dbReference>
<reference evidence="2 3" key="1">
    <citation type="submission" date="2013-05" db="EMBL/GenBank/DDBJ databases">
        <title>Genome assembly of Chondromyces apiculatus DSM 436.</title>
        <authorList>
            <person name="Sharma G."/>
            <person name="Khatri I."/>
            <person name="Kaur C."/>
            <person name="Mayilraj S."/>
            <person name="Subramanian S."/>
        </authorList>
    </citation>
    <scope>NUCLEOTIDE SEQUENCE [LARGE SCALE GENOMIC DNA]</scope>
    <source>
        <strain evidence="2 3">DSM 436</strain>
    </source>
</reference>
<keyword evidence="3" id="KW-1185">Reference proteome</keyword>
<sequence>MRRFRGIWPREDQGVLQGGASGRSDAPEWSAPGRAGPH</sequence>
<evidence type="ECO:0000256" key="1">
    <source>
        <dbReference type="SAM" id="MobiDB-lite"/>
    </source>
</evidence>